<organism evidence="2 3">
    <name type="scientific">Musa troglodytarum</name>
    <name type="common">fe'i banana</name>
    <dbReference type="NCBI Taxonomy" id="320322"/>
    <lineage>
        <taxon>Eukaryota</taxon>
        <taxon>Viridiplantae</taxon>
        <taxon>Streptophyta</taxon>
        <taxon>Embryophyta</taxon>
        <taxon>Tracheophyta</taxon>
        <taxon>Spermatophyta</taxon>
        <taxon>Magnoliopsida</taxon>
        <taxon>Liliopsida</taxon>
        <taxon>Zingiberales</taxon>
        <taxon>Musaceae</taxon>
        <taxon>Musa</taxon>
    </lineage>
</organism>
<dbReference type="EMBL" id="CP097510">
    <property type="protein sequence ID" value="URE39740.1"/>
    <property type="molecule type" value="Genomic_DNA"/>
</dbReference>
<proteinExistence type="predicted"/>
<evidence type="ECO:0000256" key="1">
    <source>
        <dbReference type="SAM" id="MobiDB-lite"/>
    </source>
</evidence>
<dbReference type="GO" id="GO:0048367">
    <property type="term" value="P:shoot system development"/>
    <property type="evidence" value="ECO:0007669"/>
    <property type="project" value="InterPro"/>
</dbReference>
<dbReference type="PANTHER" id="PTHR35504">
    <property type="entry name" value="PROTEIN EMBRYONIC FLOWER 1"/>
    <property type="match status" value="1"/>
</dbReference>
<dbReference type="OrthoDB" id="754229at2759"/>
<dbReference type="InterPro" id="IPR034583">
    <property type="entry name" value="EMF1"/>
</dbReference>
<dbReference type="GO" id="GO:0009910">
    <property type="term" value="P:negative regulation of flower development"/>
    <property type="evidence" value="ECO:0007669"/>
    <property type="project" value="InterPro"/>
</dbReference>
<dbReference type="EMBL" id="CP097510">
    <property type="protein sequence ID" value="URE39743.1"/>
    <property type="molecule type" value="Genomic_DNA"/>
</dbReference>
<feature type="region of interest" description="Disordered" evidence="1">
    <location>
        <begin position="407"/>
        <end position="449"/>
    </location>
</feature>
<dbReference type="GO" id="GO:0045892">
    <property type="term" value="P:negative regulation of DNA-templated transcription"/>
    <property type="evidence" value="ECO:0007669"/>
    <property type="project" value="InterPro"/>
</dbReference>
<name>A0A9E7KZ30_9LILI</name>
<reference evidence="2" key="1">
    <citation type="submission" date="2022-05" db="EMBL/GenBank/DDBJ databases">
        <title>The Musa troglodytarum L. genome provides insights into the mechanism of non-climacteric behaviour and enrichment of carotenoids.</title>
        <authorList>
            <person name="Wang J."/>
        </authorList>
    </citation>
    <scope>NUCLEOTIDE SEQUENCE</scope>
    <source>
        <tissue evidence="2">Leaf</tissue>
    </source>
</reference>
<keyword evidence="3" id="KW-1185">Reference proteome</keyword>
<sequence>MLPPLHVSNFKRWSCLNCLHMISASVDATGNADSINVQHKDINIKKILSNDDTKKLCFHSKECENIIHGERLVSNSCNNVSHVKPSTALYCGKKENGSTTEDAAKEGTQIFTCEKFRSEENQEQTFKPALAVAEGVELEARETQTRNIMVTQNKFDTIHLWDDASPWFLSNQIDIQPMEYLIEGTNLATYGNRENVDGITAEGKIYVIPDGMPKECRNLVGVDLGILRDDALTVTAANVNYEFTGLDKSNNEASYGTIDLSDGVNCSQNQNSLFSSSHEKVNHKKVRKLRLLEDILKSEELHVPKKVCTFKGDVETCEMMNNDDRCSVGTNFEAQTRNCKSNLVSRNSEVTTANPVNGAEADQNKDEEVSLLHWLKKVAKKFVTDDFQSKKALGAKGSAEIKHMEKVGISPSTHNEKDANPLPKGSGVSKQNKCYTVEKENKVPQVKPSGRCLISQRKI</sequence>
<dbReference type="PANTHER" id="PTHR35504:SF1">
    <property type="entry name" value="PROTEIN EMBRYONIC FLOWER 1"/>
    <property type="match status" value="1"/>
</dbReference>
<protein>
    <submittedName>
        <fullName evidence="2">Embryonic flower 1</fullName>
    </submittedName>
</protein>
<evidence type="ECO:0000313" key="2">
    <source>
        <dbReference type="EMBL" id="URE39743.1"/>
    </source>
</evidence>
<evidence type="ECO:0000313" key="3">
    <source>
        <dbReference type="Proteomes" id="UP001055439"/>
    </source>
</evidence>
<dbReference type="AlphaFoldDB" id="A0A9E7KZ30"/>
<accession>A0A9E7KZ30</accession>
<gene>
    <name evidence="2" type="ORF">MUK42_36879</name>
</gene>
<dbReference type="Proteomes" id="UP001055439">
    <property type="component" value="Chromosome 8"/>
</dbReference>